<dbReference type="EMBL" id="HBFK01038853">
    <property type="protein sequence ID" value="CAD8757016.1"/>
    <property type="molecule type" value="Transcribed_RNA"/>
</dbReference>
<gene>
    <name evidence="1" type="ORF">HAND1043_LOCUS23528</name>
</gene>
<reference evidence="1" key="1">
    <citation type="submission" date="2021-01" db="EMBL/GenBank/DDBJ databases">
        <authorList>
            <person name="Corre E."/>
            <person name="Pelletier E."/>
            <person name="Niang G."/>
            <person name="Scheremetjew M."/>
            <person name="Finn R."/>
            <person name="Kale V."/>
            <person name="Holt S."/>
            <person name="Cochrane G."/>
            <person name="Meng A."/>
            <person name="Brown T."/>
            <person name="Cohen L."/>
        </authorList>
    </citation>
    <scope>NUCLEOTIDE SEQUENCE</scope>
    <source>
        <strain evidence="1">CCMP441</strain>
    </source>
</reference>
<accession>A0A7S0UAL0</accession>
<proteinExistence type="predicted"/>
<protein>
    <submittedName>
        <fullName evidence="1">Uncharacterized protein</fullName>
    </submittedName>
</protein>
<dbReference type="AlphaFoldDB" id="A0A7S0UAL0"/>
<evidence type="ECO:0000313" key="1">
    <source>
        <dbReference type="EMBL" id="CAD8757016.1"/>
    </source>
</evidence>
<organism evidence="1">
    <name type="scientific">Hemiselmis andersenii</name>
    <name type="common">Cryptophyte alga</name>
    <dbReference type="NCBI Taxonomy" id="464988"/>
    <lineage>
        <taxon>Eukaryota</taxon>
        <taxon>Cryptophyceae</taxon>
        <taxon>Cryptomonadales</taxon>
        <taxon>Hemiselmidaceae</taxon>
        <taxon>Hemiselmis</taxon>
    </lineage>
</organism>
<name>A0A7S0UAL0_HEMAN</name>
<sequence>MHKKATQLKAGVPIKLPVIPKSPPVCSPPPVMRFCKNVDYPVYRPSEAHTFAQLDFDSHAVFNKIVPHMRISERHFELPVIQQCRDNFRVFLCERNFPRCCHVGLCNDYGQPEPALTTADLIPQAAIKRQKATTVTFVNGSKHSMKVQEGRNDTVKVKVADAVCLQYVNTYTPLFDCRNNCMQLLSKDCRFMLSQDCDNLCYGVHTEKCATPALFTIATGKDSAAGRGEPTAWLAVLAAVLVAGVVRGQR</sequence>